<evidence type="ECO:0000313" key="11">
    <source>
        <dbReference type="Proteomes" id="UP000216101"/>
    </source>
</evidence>
<dbReference type="Pfam" id="PF01012">
    <property type="entry name" value="ETF"/>
    <property type="match status" value="1"/>
</dbReference>
<dbReference type="Gene3D" id="3.40.50.620">
    <property type="entry name" value="HUPs"/>
    <property type="match status" value="1"/>
</dbReference>
<dbReference type="GO" id="GO:0050660">
    <property type="term" value="F:flavin adenine dinucleotide binding"/>
    <property type="evidence" value="ECO:0007669"/>
    <property type="project" value="InterPro"/>
</dbReference>
<protein>
    <recommendedName>
        <fullName evidence="6">Electron transfer flavoprotein subunit alpha</fullName>
    </recommendedName>
    <alternativeName>
        <fullName evidence="7">Electron transfer flavoprotein large subunit</fullName>
    </alternativeName>
</protein>
<dbReference type="InterPro" id="IPR029035">
    <property type="entry name" value="DHS-like_NAD/FAD-binding_dom"/>
</dbReference>
<feature type="binding site" evidence="8">
    <location>
        <begin position="225"/>
        <end position="226"/>
    </location>
    <ligand>
        <name>FAD</name>
        <dbReference type="ChEBI" id="CHEBI:57692"/>
    </ligand>
</feature>
<dbReference type="FunFam" id="3.40.50.1220:FF:000001">
    <property type="entry name" value="Electron transfer flavoprotein, alpha subunit"/>
    <property type="match status" value="1"/>
</dbReference>
<reference evidence="11" key="1">
    <citation type="submission" date="2017-05" db="EMBL/GenBank/DDBJ databases">
        <authorList>
            <person name="Barney B.M."/>
        </authorList>
    </citation>
    <scope>NUCLEOTIDE SEQUENCE [LARGE SCALE GENOMIC DNA]</scope>
    <source>
        <strain evidence="11">PSBB022</strain>
    </source>
</reference>
<name>A0A266Q6M7_9GAMM</name>
<dbReference type="InterPro" id="IPR014729">
    <property type="entry name" value="Rossmann-like_a/b/a_fold"/>
</dbReference>
<comment type="similarity">
    <text evidence="1">Belongs to the ETF alpha-subunit/FixB family.</text>
</comment>
<feature type="binding site" evidence="8">
    <location>
        <position position="201"/>
    </location>
    <ligand>
        <name>FAD</name>
        <dbReference type="ChEBI" id="CHEBI:57692"/>
    </ligand>
</feature>
<dbReference type="InterPro" id="IPR014730">
    <property type="entry name" value="ETF_a/b_N"/>
</dbReference>
<dbReference type="SUPFAM" id="SSF52402">
    <property type="entry name" value="Adenine nucleotide alpha hydrolases-like"/>
    <property type="match status" value="1"/>
</dbReference>
<feature type="binding site" evidence="8">
    <location>
        <begin position="256"/>
        <end position="263"/>
    </location>
    <ligand>
        <name>FAD</name>
        <dbReference type="ChEBI" id="CHEBI:57692"/>
    </ligand>
</feature>
<organism evidence="10 11">
    <name type="scientific">Cellvibrio mixtus</name>
    <dbReference type="NCBI Taxonomy" id="39650"/>
    <lineage>
        <taxon>Bacteria</taxon>
        <taxon>Pseudomonadati</taxon>
        <taxon>Pseudomonadota</taxon>
        <taxon>Gammaproteobacteria</taxon>
        <taxon>Cellvibrionales</taxon>
        <taxon>Cellvibrionaceae</taxon>
        <taxon>Cellvibrio</taxon>
    </lineage>
</organism>
<evidence type="ECO:0000259" key="9">
    <source>
        <dbReference type="SMART" id="SM00893"/>
    </source>
</evidence>
<dbReference type="Pfam" id="PF00766">
    <property type="entry name" value="ETF_alpha"/>
    <property type="match status" value="1"/>
</dbReference>
<dbReference type="InterPro" id="IPR001308">
    <property type="entry name" value="ETF_a/FixB"/>
</dbReference>
<dbReference type="PIRSF" id="PIRSF000089">
    <property type="entry name" value="Electra_flavoP_a"/>
    <property type="match status" value="1"/>
</dbReference>
<comment type="function">
    <text evidence="5">The electron transfer flavoprotein serves as a specific electron acceptor for other dehydrogenases. It transfers the electrons to the main respiratory chain via ETF-ubiquinone oxidoreductase (ETF dehydrogenase).</text>
</comment>
<dbReference type="Gene3D" id="3.40.50.1220">
    <property type="entry name" value="TPP-binding domain"/>
    <property type="match status" value="1"/>
</dbReference>
<keyword evidence="4" id="KW-0813">Transport</keyword>
<feature type="domain" description="Electron transfer flavoprotein alpha/beta-subunit N-terminal" evidence="9">
    <location>
        <begin position="3"/>
        <end position="181"/>
    </location>
</feature>
<evidence type="ECO:0000256" key="3">
    <source>
        <dbReference type="ARBA" id="ARBA00022827"/>
    </source>
</evidence>
<dbReference type="SUPFAM" id="SSF52467">
    <property type="entry name" value="DHS-like NAD/FAD-binding domain"/>
    <property type="match status" value="1"/>
</dbReference>
<dbReference type="EMBL" id="NHNI01000001">
    <property type="protein sequence ID" value="OZY85537.1"/>
    <property type="molecule type" value="Genomic_DNA"/>
</dbReference>
<comment type="cofactor">
    <cofactor evidence="8">
        <name>FAD</name>
        <dbReference type="ChEBI" id="CHEBI:57692"/>
    </cofactor>
    <text evidence="8">Binds 1 FAD per dimer.</text>
</comment>
<keyword evidence="4" id="KW-0249">Electron transport</keyword>
<dbReference type="RefSeq" id="WP_094983421.1">
    <property type="nucleotide sequence ID" value="NZ_NHNI01000001.1"/>
</dbReference>
<dbReference type="GO" id="GO:0033539">
    <property type="term" value="P:fatty acid beta-oxidation using acyl-CoA dehydrogenase"/>
    <property type="evidence" value="ECO:0007669"/>
    <property type="project" value="TreeGrafter"/>
</dbReference>
<keyword evidence="11" id="KW-1185">Reference proteome</keyword>
<comment type="caution">
    <text evidence="10">The sequence shown here is derived from an EMBL/GenBank/DDBJ whole genome shotgun (WGS) entry which is preliminary data.</text>
</comment>
<evidence type="ECO:0000256" key="7">
    <source>
        <dbReference type="ARBA" id="ARBA00079299"/>
    </source>
</evidence>
<feature type="binding site" evidence="8">
    <location>
        <position position="277"/>
    </location>
    <ligand>
        <name>FAD</name>
        <dbReference type="ChEBI" id="CHEBI:57692"/>
    </ligand>
</feature>
<evidence type="ECO:0000256" key="5">
    <source>
        <dbReference type="ARBA" id="ARBA00025649"/>
    </source>
</evidence>
<dbReference type="InterPro" id="IPR014731">
    <property type="entry name" value="ETF_asu_C"/>
</dbReference>
<dbReference type="CDD" id="cd01715">
    <property type="entry name" value="ETF_alpha"/>
    <property type="match status" value="1"/>
</dbReference>
<dbReference type="PANTHER" id="PTHR43153:SF1">
    <property type="entry name" value="ELECTRON TRANSFER FLAVOPROTEIN SUBUNIT ALPHA, MITOCHONDRIAL"/>
    <property type="match status" value="1"/>
</dbReference>
<evidence type="ECO:0000256" key="6">
    <source>
        <dbReference type="ARBA" id="ARBA00068674"/>
    </source>
</evidence>
<accession>A0A266Q6M7</accession>
<sequence>MSVLVLAEVDGKTLKPSTYQAITAATYWGLAIDVLVYGKDLDAALAEASTISGVRQVLRAQADHLQHPLVEDVSDLVMTIASDYNVILTAHSVFGKSLLPGIAARLDTAAITDVIAIEAPSHYVRPSYAGNILAHIDNHEDVQIVSVRSTAFRAAERNGNAQVVAISVPPSRAVSRWISEQLSHSERPELNSARVVIAGGRSLGEQFDSLLNPLAEKLDAAIGATRACVDAGFAANELQVGQTGTIIAPELYIAVGISGAMQHIAGIKDSKVIVAINHDPDAPIFKYADYGLVADLFSALPELNAALQ</sequence>
<keyword evidence="2" id="KW-0285">Flavoprotein</keyword>
<dbReference type="GO" id="GO:0009055">
    <property type="term" value="F:electron transfer activity"/>
    <property type="evidence" value="ECO:0007669"/>
    <property type="project" value="InterPro"/>
</dbReference>
<dbReference type="InterPro" id="IPR033947">
    <property type="entry name" value="ETF_alpha_N"/>
</dbReference>
<dbReference type="AlphaFoldDB" id="A0A266Q6M7"/>
<dbReference type="SMART" id="SM00893">
    <property type="entry name" value="ETF"/>
    <property type="match status" value="1"/>
</dbReference>
<dbReference type="PANTHER" id="PTHR43153">
    <property type="entry name" value="ELECTRON TRANSFER FLAVOPROTEIN ALPHA"/>
    <property type="match status" value="1"/>
</dbReference>
<evidence type="ECO:0000256" key="2">
    <source>
        <dbReference type="ARBA" id="ARBA00022630"/>
    </source>
</evidence>
<evidence type="ECO:0000256" key="8">
    <source>
        <dbReference type="PIRSR" id="PIRSR000089-1"/>
    </source>
</evidence>
<keyword evidence="3 8" id="KW-0274">FAD</keyword>
<proteinExistence type="inferred from homology"/>
<dbReference type="Proteomes" id="UP000216101">
    <property type="component" value="Unassembled WGS sequence"/>
</dbReference>
<feature type="binding site" evidence="8">
    <location>
        <begin position="239"/>
        <end position="243"/>
    </location>
    <ligand>
        <name>FAD</name>
        <dbReference type="ChEBI" id="CHEBI:57692"/>
    </ligand>
</feature>
<evidence type="ECO:0000313" key="10">
    <source>
        <dbReference type="EMBL" id="OZY85537.1"/>
    </source>
</evidence>
<evidence type="ECO:0000256" key="1">
    <source>
        <dbReference type="ARBA" id="ARBA00005817"/>
    </source>
</evidence>
<gene>
    <name evidence="10" type="ORF">CBP51_00340</name>
</gene>
<evidence type="ECO:0000256" key="4">
    <source>
        <dbReference type="ARBA" id="ARBA00022982"/>
    </source>
</evidence>